<comment type="caution">
    <text evidence="2">The sequence shown here is derived from an EMBL/GenBank/DDBJ whole genome shotgun (WGS) entry which is preliminary data.</text>
</comment>
<organism evidence="2">
    <name type="scientific">Hexamita inflata</name>
    <dbReference type="NCBI Taxonomy" id="28002"/>
    <lineage>
        <taxon>Eukaryota</taxon>
        <taxon>Metamonada</taxon>
        <taxon>Diplomonadida</taxon>
        <taxon>Hexamitidae</taxon>
        <taxon>Hexamitinae</taxon>
        <taxon>Hexamita</taxon>
    </lineage>
</organism>
<name>A0AA86PKQ9_9EUKA</name>
<evidence type="ECO:0000313" key="3">
    <source>
        <dbReference type="EMBL" id="CAL6097796.1"/>
    </source>
</evidence>
<accession>A0AA86PKQ9</accession>
<reference evidence="3 4" key="2">
    <citation type="submission" date="2024-07" db="EMBL/GenBank/DDBJ databases">
        <authorList>
            <person name="Akdeniz Z."/>
        </authorList>
    </citation>
    <scope>NUCLEOTIDE SEQUENCE [LARGE SCALE GENOMIC DNA]</scope>
</reference>
<evidence type="ECO:0008006" key="5">
    <source>
        <dbReference type="Google" id="ProtNLM"/>
    </source>
</evidence>
<dbReference type="AlphaFoldDB" id="A0AA86PKQ9"/>
<dbReference type="EMBL" id="CAXDID020000503">
    <property type="protein sequence ID" value="CAL6097796.1"/>
    <property type="molecule type" value="Genomic_DNA"/>
</dbReference>
<gene>
    <name evidence="2" type="ORF">HINF_LOCUS29420</name>
    <name evidence="3" type="ORF">HINF_LOCUS69303</name>
</gene>
<feature type="coiled-coil region" evidence="1">
    <location>
        <begin position="218"/>
        <end position="245"/>
    </location>
</feature>
<keyword evidence="4" id="KW-1185">Reference proteome</keyword>
<evidence type="ECO:0000313" key="2">
    <source>
        <dbReference type="EMBL" id="CAI9941775.1"/>
    </source>
</evidence>
<dbReference type="EMBL" id="CATOUU010000696">
    <property type="protein sequence ID" value="CAI9941775.1"/>
    <property type="molecule type" value="Genomic_DNA"/>
</dbReference>
<evidence type="ECO:0000313" key="4">
    <source>
        <dbReference type="Proteomes" id="UP001642409"/>
    </source>
</evidence>
<protein>
    <recommendedName>
        <fullName evidence="5">EGF-like domain-containing protein</fullName>
    </recommendedName>
</protein>
<sequence length="637" mass="69742">MIDLPSFALFGFTSNILIQTSNISVKVPQQLKSGALVCLKCDVNATTSDFAFIVYGLNVSGFVQSLNSLIVVNNSLIQLRAYGFNVGGMLLNSTQATISLSSCNLSSFIDAKLSGSVIVFISDKISLTINCVRVCSNVMKFGIGLSNLSQIGNMIETCVVCKDSHYVYGLCQDRLEHGRIENDLIICANTFYFDGESCLCPNDYVLNGSLCIDNLSSITILKEKYQQSQQDVQNISNEVQILVQQTEQLILNAQYIQLQMDDLEYLFSAVQNHVAQNSSQIQYILESELSIITNSLQNNISIIENRILENTTEIKNIIIDVTTSLNTSESNLNSMNSTLQTQIFKNQDLKQSISTFAQGISTNNQIISQQQSILHNLSAKILCMNNRTSESNCPCYLGDNAAEWEGGICKCITGAKLVQGKCICTENAALVGKTCMCIPQFTILKVDKCVCTILNTILNNGSCKCTIPNTAISGDSCMCTIPYTIIQNGQCVCTPQYTVIQNNQCVCTIPDTYLMYNNIEQSSKCTCIIPSTHIEGGQCVCNVQYSKLIKYACTCPVGASIQVGACICTYPGTTIQNDKCVCTEDFTHYTARQNGGNFWCADKQQCCSQNDAGPSFTCSGNSEMSYVGCSKRTNYVT</sequence>
<dbReference type="Proteomes" id="UP001642409">
    <property type="component" value="Unassembled WGS sequence"/>
</dbReference>
<proteinExistence type="predicted"/>
<keyword evidence="1" id="KW-0175">Coiled coil</keyword>
<evidence type="ECO:0000256" key="1">
    <source>
        <dbReference type="SAM" id="Coils"/>
    </source>
</evidence>
<reference evidence="2" key="1">
    <citation type="submission" date="2023-06" db="EMBL/GenBank/DDBJ databases">
        <authorList>
            <person name="Kurt Z."/>
        </authorList>
    </citation>
    <scope>NUCLEOTIDE SEQUENCE</scope>
</reference>